<evidence type="ECO:0000259" key="1">
    <source>
        <dbReference type="PROSITE" id="PS51819"/>
    </source>
</evidence>
<dbReference type="AlphaFoldDB" id="A0A4Q1C562"/>
<dbReference type="InterPro" id="IPR037523">
    <property type="entry name" value="VOC_core"/>
</dbReference>
<dbReference type="RefSeq" id="WP_129049394.1">
    <property type="nucleotide sequence ID" value="NZ_SDHX01000002.1"/>
</dbReference>
<dbReference type="OrthoDB" id="9804944at2"/>
<dbReference type="SUPFAM" id="SSF54593">
    <property type="entry name" value="Glyoxalase/Bleomycin resistance protein/Dihydroxybiphenyl dioxygenase"/>
    <property type="match status" value="1"/>
</dbReference>
<dbReference type="Gene3D" id="3.10.180.10">
    <property type="entry name" value="2,3-Dihydroxybiphenyl 1,2-Dioxygenase, domain 1"/>
    <property type="match status" value="1"/>
</dbReference>
<keyword evidence="3" id="KW-1185">Reference proteome</keyword>
<dbReference type="CDD" id="cd06587">
    <property type="entry name" value="VOC"/>
    <property type="match status" value="1"/>
</dbReference>
<dbReference type="PROSITE" id="PS51819">
    <property type="entry name" value="VOC"/>
    <property type="match status" value="1"/>
</dbReference>
<dbReference type="Proteomes" id="UP000290218">
    <property type="component" value="Unassembled WGS sequence"/>
</dbReference>
<comment type="caution">
    <text evidence="2">The sequence shown here is derived from an EMBL/GenBank/DDBJ whole genome shotgun (WGS) entry which is preliminary data.</text>
</comment>
<reference evidence="2 3" key="1">
    <citation type="submission" date="2019-01" db="EMBL/GenBank/DDBJ databases">
        <title>Lacunisphaera sp. strain TWA-58.</title>
        <authorList>
            <person name="Chen W.-M."/>
        </authorList>
    </citation>
    <scope>NUCLEOTIDE SEQUENCE [LARGE SCALE GENOMIC DNA]</scope>
    <source>
        <strain evidence="2 3">TWA-58</strain>
    </source>
</reference>
<feature type="domain" description="VOC" evidence="1">
    <location>
        <begin position="8"/>
        <end position="123"/>
    </location>
</feature>
<dbReference type="InterPro" id="IPR004360">
    <property type="entry name" value="Glyas_Fos-R_dOase_dom"/>
</dbReference>
<accession>A0A4Q1C562</accession>
<gene>
    <name evidence="2" type="ORF">ESB00_17960</name>
</gene>
<dbReference type="InterPro" id="IPR029068">
    <property type="entry name" value="Glyas_Bleomycin-R_OHBP_Dase"/>
</dbReference>
<protein>
    <submittedName>
        <fullName evidence="2">VOC family protein</fullName>
    </submittedName>
</protein>
<proteinExistence type="predicted"/>
<name>A0A4Q1C562_9BACT</name>
<dbReference type="EMBL" id="SDHX01000002">
    <property type="protein sequence ID" value="RXK53577.1"/>
    <property type="molecule type" value="Genomic_DNA"/>
</dbReference>
<sequence length="140" mass="15554">MNAAPVKSIRQIALTTKSVPALVAFYRDVVELKHLFDAGPNLSFFDVGGVRLMLTLPSSPELDHAPSLFYYLVDDIDAAHATLKSRGAREERPPGLTAKMPDHELWTSFFRDPDGNLFALMCEKDRWPEERAKGGAVPTL</sequence>
<evidence type="ECO:0000313" key="2">
    <source>
        <dbReference type="EMBL" id="RXK53577.1"/>
    </source>
</evidence>
<evidence type="ECO:0000313" key="3">
    <source>
        <dbReference type="Proteomes" id="UP000290218"/>
    </source>
</evidence>
<dbReference type="Pfam" id="PF00903">
    <property type="entry name" value="Glyoxalase"/>
    <property type="match status" value="1"/>
</dbReference>
<organism evidence="2 3">
    <name type="scientific">Oleiharenicola lentus</name>
    <dbReference type="NCBI Taxonomy" id="2508720"/>
    <lineage>
        <taxon>Bacteria</taxon>
        <taxon>Pseudomonadati</taxon>
        <taxon>Verrucomicrobiota</taxon>
        <taxon>Opitutia</taxon>
        <taxon>Opitutales</taxon>
        <taxon>Opitutaceae</taxon>
        <taxon>Oleiharenicola</taxon>
    </lineage>
</organism>